<keyword evidence="1" id="KW-0472">Membrane</keyword>
<protein>
    <submittedName>
        <fullName evidence="2">Uncharacterized protein</fullName>
    </submittedName>
</protein>
<dbReference type="EMBL" id="AMZH03003394">
    <property type="protein sequence ID" value="RRT72474.1"/>
    <property type="molecule type" value="Genomic_DNA"/>
</dbReference>
<dbReference type="Proteomes" id="UP000287651">
    <property type="component" value="Unassembled WGS sequence"/>
</dbReference>
<sequence length="93" mass="10247">MNPSSWANAKTDDSYLMAGGLAICVTKTFGWYMEMDRFQKCAVESLKKLPGLDDHNGVEGAMAEEITLDMLLVVIGSKDRTKRGNEGSNLFLI</sequence>
<proteinExistence type="predicted"/>
<keyword evidence="1" id="KW-0812">Transmembrane</keyword>
<keyword evidence="1" id="KW-1133">Transmembrane helix</keyword>
<dbReference type="AlphaFoldDB" id="A0A427A8D6"/>
<organism evidence="2 3">
    <name type="scientific">Ensete ventricosum</name>
    <name type="common">Abyssinian banana</name>
    <name type="synonym">Musa ensete</name>
    <dbReference type="NCBI Taxonomy" id="4639"/>
    <lineage>
        <taxon>Eukaryota</taxon>
        <taxon>Viridiplantae</taxon>
        <taxon>Streptophyta</taxon>
        <taxon>Embryophyta</taxon>
        <taxon>Tracheophyta</taxon>
        <taxon>Spermatophyta</taxon>
        <taxon>Magnoliopsida</taxon>
        <taxon>Liliopsida</taxon>
        <taxon>Zingiberales</taxon>
        <taxon>Musaceae</taxon>
        <taxon>Ensete</taxon>
    </lineage>
</organism>
<feature type="transmembrane region" description="Helical" evidence="1">
    <location>
        <begin position="15"/>
        <end position="33"/>
    </location>
</feature>
<evidence type="ECO:0000256" key="1">
    <source>
        <dbReference type="SAM" id="Phobius"/>
    </source>
</evidence>
<comment type="caution">
    <text evidence="2">The sequence shown here is derived from an EMBL/GenBank/DDBJ whole genome shotgun (WGS) entry which is preliminary data.</text>
</comment>
<name>A0A427A8D6_ENSVE</name>
<reference evidence="2 3" key="1">
    <citation type="journal article" date="2014" name="Agronomy (Basel)">
        <title>A Draft Genome Sequence for Ensete ventricosum, the Drought-Tolerant Tree Against Hunger.</title>
        <authorList>
            <person name="Harrison J."/>
            <person name="Moore K.A."/>
            <person name="Paszkiewicz K."/>
            <person name="Jones T."/>
            <person name="Grant M."/>
            <person name="Ambacheew D."/>
            <person name="Muzemil S."/>
            <person name="Studholme D.J."/>
        </authorList>
    </citation>
    <scope>NUCLEOTIDE SEQUENCE [LARGE SCALE GENOMIC DNA]</scope>
</reference>
<gene>
    <name evidence="2" type="ORF">B296_00005447</name>
</gene>
<evidence type="ECO:0000313" key="3">
    <source>
        <dbReference type="Proteomes" id="UP000287651"/>
    </source>
</evidence>
<evidence type="ECO:0000313" key="2">
    <source>
        <dbReference type="EMBL" id="RRT72474.1"/>
    </source>
</evidence>
<accession>A0A427A8D6</accession>